<feature type="domain" description="ChsH2 rubredoxin-like zinc ribbon" evidence="1">
    <location>
        <begin position="12"/>
        <end position="44"/>
    </location>
</feature>
<dbReference type="GO" id="GO:0003677">
    <property type="term" value="F:DNA binding"/>
    <property type="evidence" value="ECO:0007669"/>
    <property type="project" value="UniProtKB-KW"/>
</dbReference>
<gene>
    <name evidence="2" type="ORF">CDQ91_16955</name>
</gene>
<dbReference type="EMBL" id="NISJ01000011">
    <property type="protein sequence ID" value="OWQ92841.1"/>
    <property type="molecule type" value="Genomic_DNA"/>
</dbReference>
<dbReference type="InterPro" id="IPR052513">
    <property type="entry name" value="Thioester_dehydratase-like"/>
</dbReference>
<dbReference type="Gene3D" id="6.10.30.10">
    <property type="match status" value="1"/>
</dbReference>
<reference evidence="2 3" key="1">
    <citation type="journal article" date="2002" name="Int. J. Syst. Evol. Microbiol.">
        <title>Sphingopyxis witflariensis sp. nov., isolated from activated sludge.</title>
        <authorList>
            <person name="Kampfer P."/>
            <person name="Witzenberger R."/>
            <person name="Denner E.B."/>
            <person name="Busse H.J."/>
            <person name="Neef A."/>
        </authorList>
    </citation>
    <scope>NUCLEOTIDE SEQUENCE [LARGE SCALE GENOMIC DNA]</scope>
    <source>
        <strain evidence="2 3">DSM 14551</strain>
    </source>
</reference>
<dbReference type="RefSeq" id="WP_088473893.1">
    <property type="nucleotide sequence ID" value="NZ_NISJ01000011.1"/>
</dbReference>
<dbReference type="PANTHER" id="PTHR34075">
    <property type="entry name" value="BLR3430 PROTEIN"/>
    <property type="match status" value="1"/>
</dbReference>
<keyword evidence="2" id="KW-0238">DNA-binding</keyword>
<evidence type="ECO:0000259" key="1">
    <source>
        <dbReference type="Pfam" id="PF12172"/>
    </source>
</evidence>
<dbReference type="PANTHER" id="PTHR34075:SF5">
    <property type="entry name" value="BLR3430 PROTEIN"/>
    <property type="match status" value="1"/>
</dbReference>
<dbReference type="OrthoDB" id="7210118at2"/>
<comment type="caution">
    <text evidence="2">The sequence shown here is derived from an EMBL/GenBank/DDBJ whole genome shotgun (WGS) entry which is preliminary data.</text>
</comment>
<accession>A0A246JJR5</accession>
<evidence type="ECO:0000313" key="2">
    <source>
        <dbReference type="EMBL" id="OWQ92841.1"/>
    </source>
</evidence>
<dbReference type="SUPFAM" id="SSF50249">
    <property type="entry name" value="Nucleic acid-binding proteins"/>
    <property type="match status" value="1"/>
</dbReference>
<proteinExistence type="predicted"/>
<sequence>MLLIDGADAPYWNGLADGALMLPRCEACGTWLWPASDRCGSCGSIQVAWIERAMTGTIFSWTRTWHRFGFTEALDLPFVSIVATVDDCDIRLLGRLDDPDQLDPQIGEAISGRIGSTRVENRDIPTIIWSRNA</sequence>
<dbReference type="Proteomes" id="UP000197097">
    <property type="component" value="Unassembled WGS sequence"/>
</dbReference>
<dbReference type="AlphaFoldDB" id="A0A246JJR5"/>
<dbReference type="Pfam" id="PF12172">
    <property type="entry name" value="zf-ChsH2"/>
    <property type="match status" value="1"/>
</dbReference>
<evidence type="ECO:0000313" key="3">
    <source>
        <dbReference type="Proteomes" id="UP000197097"/>
    </source>
</evidence>
<organism evidence="2 3">
    <name type="scientific">Sphingopyxis witflariensis</name>
    <dbReference type="NCBI Taxonomy" id="173675"/>
    <lineage>
        <taxon>Bacteria</taxon>
        <taxon>Pseudomonadati</taxon>
        <taxon>Pseudomonadota</taxon>
        <taxon>Alphaproteobacteria</taxon>
        <taxon>Sphingomonadales</taxon>
        <taxon>Sphingomonadaceae</taxon>
        <taxon>Sphingopyxis</taxon>
    </lineage>
</organism>
<dbReference type="InterPro" id="IPR022002">
    <property type="entry name" value="ChsH2_Znr"/>
</dbReference>
<name>A0A246JJR5_9SPHN</name>
<keyword evidence="3" id="KW-1185">Reference proteome</keyword>
<dbReference type="InterPro" id="IPR012340">
    <property type="entry name" value="NA-bd_OB-fold"/>
</dbReference>
<protein>
    <submittedName>
        <fullName evidence="2">DNA-binding protein</fullName>
    </submittedName>
</protein>